<dbReference type="EMBL" id="GGEC01037621">
    <property type="protein sequence ID" value="MBX18105.1"/>
    <property type="molecule type" value="Transcribed_RNA"/>
</dbReference>
<protein>
    <submittedName>
        <fullName evidence="1">Uncharacterized protein</fullName>
    </submittedName>
</protein>
<proteinExistence type="predicted"/>
<name>A0A2P2LJG3_RHIMU</name>
<accession>A0A2P2LJG3</accession>
<dbReference type="AlphaFoldDB" id="A0A2P2LJG3"/>
<organism evidence="1">
    <name type="scientific">Rhizophora mucronata</name>
    <name type="common">Asiatic mangrove</name>
    <dbReference type="NCBI Taxonomy" id="61149"/>
    <lineage>
        <taxon>Eukaryota</taxon>
        <taxon>Viridiplantae</taxon>
        <taxon>Streptophyta</taxon>
        <taxon>Embryophyta</taxon>
        <taxon>Tracheophyta</taxon>
        <taxon>Spermatophyta</taxon>
        <taxon>Magnoliopsida</taxon>
        <taxon>eudicotyledons</taxon>
        <taxon>Gunneridae</taxon>
        <taxon>Pentapetalae</taxon>
        <taxon>rosids</taxon>
        <taxon>fabids</taxon>
        <taxon>Malpighiales</taxon>
        <taxon>Rhizophoraceae</taxon>
        <taxon>Rhizophora</taxon>
    </lineage>
</organism>
<sequence length="73" mass="8254">MCCHGYNSSMYGSLPIYVLSVKFVCTISYYSRLIPGTCISNSCNLGCHLFIEYSNFCFPFAKAYKITLLLVRS</sequence>
<evidence type="ECO:0000313" key="1">
    <source>
        <dbReference type="EMBL" id="MBX18105.1"/>
    </source>
</evidence>
<reference evidence="1" key="1">
    <citation type="submission" date="2018-02" db="EMBL/GenBank/DDBJ databases">
        <title>Rhizophora mucronata_Transcriptome.</title>
        <authorList>
            <person name="Meera S.P."/>
            <person name="Sreeshan A."/>
            <person name="Augustine A."/>
        </authorList>
    </citation>
    <scope>NUCLEOTIDE SEQUENCE</scope>
    <source>
        <tissue evidence="1">Leaf</tissue>
    </source>
</reference>